<feature type="compositionally biased region" description="Basic and acidic residues" evidence="1">
    <location>
        <begin position="84"/>
        <end position="93"/>
    </location>
</feature>
<organism evidence="2 3">
    <name type="scientific">Linnemannia gamsii</name>
    <dbReference type="NCBI Taxonomy" id="64522"/>
    <lineage>
        <taxon>Eukaryota</taxon>
        <taxon>Fungi</taxon>
        <taxon>Fungi incertae sedis</taxon>
        <taxon>Mucoromycota</taxon>
        <taxon>Mortierellomycotina</taxon>
        <taxon>Mortierellomycetes</taxon>
        <taxon>Mortierellales</taxon>
        <taxon>Mortierellaceae</taxon>
        <taxon>Linnemannia</taxon>
    </lineage>
</organism>
<keyword evidence="3" id="KW-1185">Reference proteome</keyword>
<proteinExistence type="predicted"/>
<feature type="region of interest" description="Disordered" evidence="1">
    <location>
        <begin position="39"/>
        <end position="150"/>
    </location>
</feature>
<protein>
    <submittedName>
        <fullName evidence="2">Uncharacterized protein</fullName>
    </submittedName>
</protein>
<dbReference type="Proteomes" id="UP001194696">
    <property type="component" value="Unassembled WGS sequence"/>
</dbReference>
<feature type="compositionally biased region" description="Polar residues" evidence="1">
    <location>
        <begin position="69"/>
        <end position="83"/>
    </location>
</feature>
<evidence type="ECO:0000256" key="1">
    <source>
        <dbReference type="SAM" id="MobiDB-lite"/>
    </source>
</evidence>
<comment type="caution">
    <text evidence="2">The sequence shown here is derived from an EMBL/GenBank/DDBJ whole genome shotgun (WGS) entry which is preliminary data.</text>
</comment>
<evidence type="ECO:0000313" key="3">
    <source>
        <dbReference type="Proteomes" id="UP001194696"/>
    </source>
</evidence>
<feature type="compositionally biased region" description="Basic and acidic residues" evidence="1">
    <location>
        <begin position="138"/>
        <end position="147"/>
    </location>
</feature>
<name>A0ABQ7KE89_9FUNG</name>
<reference evidence="2 3" key="1">
    <citation type="journal article" date="2020" name="Fungal Divers.">
        <title>Resolving the Mortierellaceae phylogeny through synthesis of multi-gene phylogenetics and phylogenomics.</title>
        <authorList>
            <person name="Vandepol N."/>
            <person name="Liber J."/>
            <person name="Desiro A."/>
            <person name="Na H."/>
            <person name="Kennedy M."/>
            <person name="Barry K."/>
            <person name="Grigoriev I.V."/>
            <person name="Miller A.N."/>
            <person name="O'Donnell K."/>
            <person name="Stajich J.E."/>
            <person name="Bonito G."/>
        </authorList>
    </citation>
    <scope>NUCLEOTIDE SEQUENCE [LARGE SCALE GENOMIC DNA]</scope>
    <source>
        <strain evidence="2 3">AD045</strain>
    </source>
</reference>
<accession>A0ABQ7KE89</accession>
<sequence>MPHANSPEAMNTFEPETVRMSSETCRDQTRVLLQEGITKIDDSAARDFISSTPLESMAILSPDERVSETETSSATKVDLPSSSGKDHQQHAKDGTAPSTPDKIFSSEESPHSLSPDTPVPVILTTGICARRSNPSTTIDKHASKDDQTGQQYRITLETSRDDSVERSLTECPAFDPEPLADFIAEHRSTTVKKFHEIIKHLDIINAEVQWMLSEYLTQQYEQIEDILDSNHKSITQQESDQELLQEQILSFLNAMKKAFAIFSEKDS</sequence>
<evidence type="ECO:0000313" key="2">
    <source>
        <dbReference type="EMBL" id="KAG0296744.1"/>
    </source>
</evidence>
<feature type="region of interest" description="Disordered" evidence="1">
    <location>
        <begin position="1"/>
        <end position="26"/>
    </location>
</feature>
<dbReference type="EMBL" id="JAAAIM010000049">
    <property type="protein sequence ID" value="KAG0296744.1"/>
    <property type="molecule type" value="Genomic_DNA"/>
</dbReference>
<gene>
    <name evidence="2" type="ORF">BGZ96_008604</name>
</gene>